<evidence type="ECO:0000259" key="8">
    <source>
        <dbReference type="SMART" id="SM00911"/>
    </source>
</evidence>
<dbReference type="Pfam" id="PF07536">
    <property type="entry name" value="HWE_HK"/>
    <property type="match status" value="1"/>
</dbReference>
<comment type="catalytic activity">
    <reaction evidence="1">
        <text>ATP + protein L-histidine = ADP + protein N-phospho-L-histidine.</text>
        <dbReference type="EC" id="2.7.13.3"/>
    </reaction>
</comment>
<keyword evidence="7" id="KW-0067">ATP-binding</keyword>
<proteinExistence type="predicted"/>
<gene>
    <name evidence="9" type="ORF">G6N76_22695</name>
</gene>
<organism evidence="9 10">
    <name type="scientific">Rhizobium daejeonense</name>
    <dbReference type="NCBI Taxonomy" id="240521"/>
    <lineage>
        <taxon>Bacteria</taxon>
        <taxon>Pseudomonadati</taxon>
        <taxon>Pseudomonadota</taxon>
        <taxon>Alphaproteobacteria</taxon>
        <taxon>Hyphomicrobiales</taxon>
        <taxon>Rhizobiaceae</taxon>
        <taxon>Rhizobium/Agrobacterium group</taxon>
        <taxon>Rhizobium</taxon>
    </lineage>
</organism>
<evidence type="ECO:0000256" key="7">
    <source>
        <dbReference type="ARBA" id="ARBA00022840"/>
    </source>
</evidence>
<dbReference type="PANTHER" id="PTHR41523">
    <property type="entry name" value="TWO-COMPONENT SYSTEM SENSOR PROTEIN"/>
    <property type="match status" value="1"/>
</dbReference>
<comment type="caution">
    <text evidence="9">The sequence shown here is derived from an EMBL/GenBank/DDBJ whole genome shotgun (WGS) entry which is preliminary data.</text>
</comment>
<evidence type="ECO:0000313" key="9">
    <source>
        <dbReference type="EMBL" id="NGO66479.1"/>
    </source>
</evidence>
<keyword evidence="4" id="KW-0808">Transferase</keyword>
<dbReference type="EMBL" id="JAAKZH010000011">
    <property type="protein sequence ID" value="NGO66479.1"/>
    <property type="molecule type" value="Genomic_DNA"/>
</dbReference>
<dbReference type="Proteomes" id="UP000477849">
    <property type="component" value="Unassembled WGS sequence"/>
</dbReference>
<dbReference type="EC" id="2.7.13.3" evidence="2"/>
<evidence type="ECO:0000256" key="3">
    <source>
        <dbReference type="ARBA" id="ARBA00022553"/>
    </source>
</evidence>
<accession>A0A6M1S5K1</accession>
<name>A0A6M1S5K1_9HYPH</name>
<dbReference type="GO" id="GO:0004673">
    <property type="term" value="F:protein histidine kinase activity"/>
    <property type="evidence" value="ECO:0007669"/>
    <property type="project" value="UniProtKB-EC"/>
</dbReference>
<evidence type="ECO:0000256" key="1">
    <source>
        <dbReference type="ARBA" id="ARBA00000085"/>
    </source>
</evidence>
<protein>
    <recommendedName>
        <fullName evidence="2">histidine kinase</fullName>
        <ecNumber evidence="2">2.7.13.3</ecNumber>
    </recommendedName>
</protein>
<dbReference type="InterPro" id="IPR011102">
    <property type="entry name" value="Sig_transdc_His_kinase_HWE"/>
</dbReference>
<feature type="domain" description="Signal transduction histidine kinase HWE region" evidence="8">
    <location>
        <begin position="138"/>
        <end position="220"/>
    </location>
</feature>
<keyword evidence="3" id="KW-0597">Phosphoprotein</keyword>
<evidence type="ECO:0000256" key="2">
    <source>
        <dbReference type="ARBA" id="ARBA00012438"/>
    </source>
</evidence>
<keyword evidence="5" id="KW-0547">Nucleotide-binding</keyword>
<evidence type="ECO:0000256" key="5">
    <source>
        <dbReference type="ARBA" id="ARBA00022741"/>
    </source>
</evidence>
<keyword evidence="6 9" id="KW-0418">Kinase</keyword>
<dbReference type="AlphaFoldDB" id="A0A6M1S5K1"/>
<dbReference type="GO" id="GO:0005524">
    <property type="term" value="F:ATP binding"/>
    <property type="evidence" value="ECO:0007669"/>
    <property type="project" value="UniProtKB-KW"/>
</dbReference>
<dbReference type="SMART" id="SM00911">
    <property type="entry name" value="HWE_HK"/>
    <property type="match status" value="1"/>
</dbReference>
<evidence type="ECO:0000256" key="6">
    <source>
        <dbReference type="ARBA" id="ARBA00022777"/>
    </source>
</evidence>
<keyword evidence="10" id="KW-1185">Reference proteome</keyword>
<sequence>MVHRLTWFEPQRGDDQLREFFITALIDMSASLTLQDCQGKYICITTLPSRWSLPAGMQPSDEAIFGPDIGARLVELKAGLSKAGDRAELEIEAGDDTFFEFRCRLIEMSNRKLHLITIVLDRTEDRRRERLLRALLREVSHRSKNLLAIIQSIASQTARYSGTLEMFLGKFRGRLHALSQSQDLVTDSSWRGAYFRDLLKQQVERYVPDNPDLVRAVGENILLTPNASLHIGLALHELIVNAVSHGDFVVRRRPIEVSCSRVEGEGGPEIHILWKEPVDKADSESLEASRAARFGSTVLERVVPSSVNGTATHTVEGGEVRYELSFPLEVMD</sequence>
<evidence type="ECO:0000256" key="4">
    <source>
        <dbReference type="ARBA" id="ARBA00022679"/>
    </source>
</evidence>
<reference evidence="9 10" key="1">
    <citation type="submission" date="2020-02" db="EMBL/GenBank/DDBJ databases">
        <title>Genome sequence of the type strain CCBAU10050 of Rhizobium daejeonense.</title>
        <authorList>
            <person name="Gao J."/>
            <person name="Sun J."/>
        </authorList>
    </citation>
    <scope>NUCLEOTIDE SEQUENCE [LARGE SCALE GENOMIC DNA]</scope>
    <source>
        <strain evidence="9 10">CCBAU10050</strain>
    </source>
</reference>
<evidence type="ECO:0000313" key="10">
    <source>
        <dbReference type="Proteomes" id="UP000477849"/>
    </source>
</evidence>
<dbReference type="PANTHER" id="PTHR41523:SF7">
    <property type="entry name" value="HISTIDINE KINASE"/>
    <property type="match status" value="1"/>
</dbReference>